<accession>A0A6P8R6C4</accession>
<evidence type="ECO:0000256" key="5">
    <source>
        <dbReference type="PROSITE-ProRule" id="PRU00175"/>
    </source>
</evidence>
<evidence type="ECO:0000313" key="8">
    <source>
        <dbReference type="Proteomes" id="UP000515159"/>
    </source>
</evidence>
<dbReference type="Gene3D" id="2.60.120.920">
    <property type="match status" value="1"/>
</dbReference>
<feature type="domain" description="RING-type" evidence="6">
    <location>
        <begin position="249"/>
        <end position="288"/>
    </location>
</feature>
<dbReference type="OrthoDB" id="6078042at2759"/>
<dbReference type="SMART" id="SM00588">
    <property type="entry name" value="NEUZ"/>
    <property type="match status" value="1"/>
</dbReference>
<dbReference type="SUPFAM" id="SSF57850">
    <property type="entry name" value="RING/U-box"/>
    <property type="match status" value="1"/>
</dbReference>
<dbReference type="SMART" id="SM00184">
    <property type="entry name" value="RING"/>
    <property type="match status" value="1"/>
</dbReference>
<dbReference type="InParanoid" id="A0A6P8R6C4"/>
<dbReference type="GO" id="GO:0008270">
    <property type="term" value="F:zinc ion binding"/>
    <property type="evidence" value="ECO:0007669"/>
    <property type="project" value="UniProtKB-KW"/>
</dbReference>
<dbReference type="InterPro" id="IPR001841">
    <property type="entry name" value="Znf_RING"/>
</dbReference>
<dbReference type="FunCoup" id="A0A6P8R6C4">
    <property type="interactions" value="132"/>
</dbReference>
<gene>
    <name evidence="9" type="primary">NEURL3</name>
</gene>
<dbReference type="KEGG" id="gsh:117362696"/>
<evidence type="ECO:0000313" key="9">
    <source>
        <dbReference type="RefSeq" id="XP_033805402.1"/>
    </source>
</evidence>
<dbReference type="Proteomes" id="UP000515159">
    <property type="component" value="Chromosome 6"/>
</dbReference>
<dbReference type="GeneID" id="117362696"/>
<dbReference type="PANTHER" id="PTHR12429:SF37">
    <property type="entry name" value="E3 UBIQUITIN-PROTEIN LIGASE NEURL3"/>
    <property type="match status" value="1"/>
</dbReference>
<dbReference type="Pfam" id="PF13920">
    <property type="entry name" value="zf-C3HC4_3"/>
    <property type="match status" value="1"/>
</dbReference>
<reference evidence="9" key="1">
    <citation type="submission" date="2025-08" db="UniProtKB">
        <authorList>
            <consortium name="RefSeq"/>
        </authorList>
    </citation>
    <scope>IDENTIFICATION</scope>
</reference>
<dbReference type="AlphaFoldDB" id="A0A6P8R6C4"/>
<keyword evidence="3 5" id="KW-0863">Zinc-finger</keyword>
<dbReference type="PROSITE" id="PS51065">
    <property type="entry name" value="NHR"/>
    <property type="match status" value="1"/>
</dbReference>
<evidence type="ECO:0000256" key="3">
    <source>
        <dbReference type="ARBA" id="ARBA00022771"/>
    </source>
</evidence>
<dbReference type="Gene3D" id="3.30.40.10">
    <property type="entry name" value="Zinc/RING finger domain, C3HC4 (zinc finger)"/>
    <property type="match status" value="1"/>
</dbReference>
<feature type="domain" description="NHR" evidence="7">
    <location>
        <begin position="49"/>
        <end position="206"/>
    </location>
</feature>
<dbReference type="RefSeq" id="XP_033805402.1">
    <property type="nucleotide sequence ID" value="XM_033949511.1"/>
</dbReference>
<name>A0A6P8R6C4_GEOSA</name>
<evidence type="ECO:0000259" key="6">
    <source>
        <dbReference type="PROSITE" id="PS50089"/>
    </source>
</evidence>
<sequence length="308" mass="34915">METEQRWEKRLDAFVCTYIEVYSSHLDKASLMNVLFSDGDTTCKKTTKPLFFHPFTKGCNIIMDELHGFAERSNSFNNGILFTNRPICVKEVVALKILKAEMNWHGGIRVGFTSLNPSEIDPLTLPQYVCPNLTMLHGFWAAEIPDEFAQEGMVSHFWVEKNGKVFCSTDEGRKLHFLFDRVPVDCPLWAIVDLYGRTKAVQLLDPSQVTQTLKRLPSITQFQIPALPKEATASVNLSRSPQFDDMEECIICFRKGTNAIIYPCMHASVCFICAQIVFRTTATCPMCRGKMKTVCKVPFSLSKNKDIS</sequence>
<dbReference type="FunFam" id="2.60.120.920:FF:000005">
    <property type="entry name" value="Putative E3 ubiquitin-protein ligase NEURL1B"/>
    <property type="match status" value="1"/>
</dbReference>
<evidence type="ECO:0000256" key="4">
    <source>
        <dbReference type="ARBA" id="ARBA00022833"/>
    </source>
</evidence>
<dbReference type="CTD" id="93082"/>
<dbReference type="PANTHER" id="PTHR12429">
    <property type="entry name" value="NEURALIZED"/>
    <property type="match status" value="1"/>
</dbReference>
<dbReference type="InterPro" id="IPR043136">
    <property type="entry name" value="B30.2/SPRY_sf"/>
</dbReference>
<evidence type="ECO:0000256" key="1">
    <source>
        <dbReference type="ARBA" id="ARBA00022723"/>
    </source>
</evidence>
<dbReference type="PROSITE" id="PS50089">
    <property type="entry name" value="ZF_RING_2"/>
    <property type="match status" value="1"/>
</dbReference>
<keyword evidence="4" id="KW-0862">Zinc</keyword>
<dbReference type="InterPro" id="IPR006573">
    <property type="entry name" value="NHR_dom"/>
</dbReference>
<keyword evidence="2" id="KW-0677">Repeat</keyword>
<evidence type="ECO:0000256" key="2">
    <source>
        <dbReference type="ARBA" id="ARBA00022737"/>
    </source>
</evidence>
<evidence type="ECO:0000259" key="7">
    <source>
        <dbReference type="PROSITE" id="PS51065"/>
    </source>
</evidence>
<protein>
    <submittedName>
        <fullName evidence="9">E3 ubiquitin-protein ligase NEURL3 isoform X1</fullName>
    </submittedName>
</protein>
<keyword evidence="8" id="KW-1185">Reference proteome</keyword>
<dbReference type="InterPro" id="IPR013083">
    <property type="entry name" value="Znf_RING/FYVE/PHD"/>
</dbReference>
<keyword evidence="1" id="KW-0479">Metal-binding</keyword>
<organism evidence="8 9">
    <name type="scientific">Geotrypetes seraphini</name>
    <name type="common">Gaboon caecilian</name>
    <name type="synonym">Caecilia seraphini</name>
    <dbReference type="NCBI Taxonomy" id="260995"/>
    <lineage>
        <taxon>Eukaryota</taxon>
        <taxon>Metazoa</taxon>
        <taxon>Chordata</taxon>
        <taxon>Craniata</taxon>
        <taxon>Vertebrata</taxon>
        <taxon>Euteleostomi</taxon>
        <taxon>Amphibia</taxon>
        <taxon>Gymnophiona</taxon>
        <taxon>Geotrypetes</taxon>
    </lineage>
</organism>
<dbReference type="Pfam" id="PF07177">
    <property type="entry name" value="Neuralized"/>
    <property type="match status" value="1"/>
</dbReference>
<proteinExistence type="predicted"/>
<dbReference type="InterPro" id="IPR037962">
    <property type="entry name" value="Neuralized"/>
</dbReference>